<reference evidence="1 2" key="1">
    <citation type="submission" date="2015-06" db="EMBL/GenBank/DDBJ databases">
        <title>Comparative genomics of Burkholderia leaf nodule symbionts.</title>
        <authorList>
            <person name="Carlier A."/>
            <person name="Eberl L."/>
            <person name="Pinto-Carbo M."/>
        </authorList>
    </citation>
    <scope>NUCLEOTIDE SEQUENCE [LARGE SCALE GENOMIC DNA]</scope>
    <source>
        <strain evidence="1 2">UZHbot3</strain>
    </source>
</reference>
<dbReference type="Gene3D" id="2.70.70.10">
    <property type="entry name" value="Glucose Permease (Domain IIA)"/>
    <property type="match status" value="1"/>
</dbReference>
<evidence type="ECO:0000313" key="1">
    <source>
        <dbReference type="EMBL" id="KMQ81129.1"/>
    </source>
</evidence>
<dbReference type="InterPro" id="IPR011055">
    <property type="entry name" value="Dup_hybrid_motif"/>
</dbReference>
<organism evidence="1 2">
    <name type="scientific">Candidatus Burkholderia pumila</name>
    <dbReference type="NCBI Taxonomy" id="1090375"/>
    <lineage>
        <taxon>Bacteria</taxon>
        <taxon>Pseudomonadati</taxon>
        <taxon>Pseudomonadota</taxon>
        <taxon>Betaproteobacteria</taxon>
        <taxon>Burkholderiales</taxon>
        <taxon>Burkholderiaceae</taxon>
        <taxon>Burkholderia</taxon>
    </lineage>
</organism>
<protein>
    <submittedName>
        <fullName evidence="1">Peptidase, M23/M37 family</fullName>
    </submittedName>
</protein>
<comment type="caution">
    <text evidence="1">The sequence shown here is derived from an EMBL/GenBank/DDBJ whole genome shotgun (WGS) entry which is preliminary data.</text>
</comment>
<sequence length="132" mass="13948">MIGAGWWGSGYGNRVALRRANGDIVTYSHMSMVDPKFKGGSLVGFAGGGVGVGTTPQVSVGDILGVASGAGNHMDRPDLPVHVHVEYVTGYGGVKLWETNDGHDSTRSYYLHNVLEYSCKTYAFQAGAGPVR</sequence>
<name>A0ABR5HP65_9BURK</name>
<keyword evidence="2" id="KW-1185">Reference proteome</keyword>
<evidence type="ECO:0000313" key="2">
    <source>
        <dbReference type="Proteomes" id="UP000242951"/>
    </source>
</evidence>
<dbReference type="Proteomes" id="UP000242951">
    <property type="component" value="Unassembled WGS sequence"/>
</dbReference>
<accession>A0ABR5HP65</accession>
<dbReference type="EMBL" id="LELG01000008">
    <property type="protein sequence ID" value="KMQ81129.1"/>
    <property type="molecule type" value="Genomic_DNA"/>
</dbReference>
<gene>
    <name evidence="1" type="ORF">BPMI_02122c</name>
</gene>
<proteinExistence type="predicted"/>